<dbReference type="InterPro" id="IPR040758">
    <property type="entry name" value="PrmC_N"/>
</dbReference>
<feature type="binding site" evidence="5">
    <location>
        <position position="169"/>
    </location>
    <ligand>
        <name>S-adenosyl-L-methionine</name>
        <dbReference type="ChEBI" id="CHEBI:59789"/>
    </ligand>
</feature>
<dbReference type="InterPro" id="IPR004556">
    <property type="entry name" value="HemK-like"/>
</dbReference>
<dbReference type="HAMAP" id="MF_02126">
    <property type="entry name" value="RF_methyltr_PrmC"/>
    <property type="match status" value="1"/>
</dbReference>
<feature type="binding site" evidence="5">
    <location>
        <begin position="183"/>
        <end position="186"/>
    </location>
    <ligand>
        <name>substrate</name>
    </ligand>
</feature>
<dbReference type="RefSeq" id="WP_218392650.1">
    <property type="nucleotide sequence ID" value="NZ_JAHUZE010000002.1"/>
</dbReference>
<dbReference type="Pfam" id="PF17827">
    <property type="entry name" value="PrmC_N"/>
    <property type="match status" value="1"/>
</dbReference>
<evidence type="ECO:0000256" key="1">
    <source>
        <dbReference type="ARBA" id="ARBA00022603"/>
    </source>
</evidence>
<dbReference type="GO" id="GO:0102559">
    <property type="term" value="F:peptide chain release factor N(5)-glutamine methyltransferase activity"/>
    <property type="evidence" value="ECO:0007669"/>
    <property type="project" value="UniProtKB-EC"/>
</dbReference>
<dbReference type="EMBL" id="JAHUZE010000002">
    <property type="protein sequence ID" value="MBV7379528.1"/>
    <property type="molecule type" value="Genomic_DNA"/>
</dbReference>
<feature type="domain" description="Methyltransferase small" evidence="6">
    <location>
        <begin position="102"/>
        <end position="193"/>
    </location>
</feature>
<dbReference type="InterPro" id="IPR002052">
    <property type="entry name" value="DNA_methylase_N6_adenine_CS"/>
</dbReference>
<reference evidence="8 9" key="1">
    <citation type="submission" date="2021-05" db="EMBL/GenBank/DDBJ databases">
        <title>Culturable bacteria isolated from Daya Bay.</title>
        <authorList>
            <person name="Zheng W."/>
            <person name="Yu S."/>
            <person name="Huang Y."/>
        </authorList>
    </citation>
    <scope>NUCLEOTIDE SEQUENCE [LARGE SCALE GENOMIC DNA]</scope>
    <source>
        <strain evidence="8 9">DP4N28-5</strain>
    </source>
</reference>
<dbReference type="InterPro" id="IPR007848">
    <property type="entry name" value="Small_mtfrase_dom"/>
</dbReference>
<dbReference type="InterPro" id="IPR050320">
    <property type="entry name" value="N5-glutamine_MTase"/>
</dbReference>
<feature type="binding site" evidence="5">
    <location>
        <begin position="117"/>
        <end position="121"/>
    </location>
    <ligand>
        <name>S-adenosyl-L-methionine</name>
        <dbReference type="ChEBI" id="CHEBI:59789"/>
    </ligand>
</feature>
<dbReference type="NCBIfam" id="TIGR03534">
    <property type="entry name" value="RF_mod_PrmC"/>
    <property type="match status" value="1"/>
</dbReference>
<proteinExistence type="inferred from homology"/>
<dbReference type="Proteomes" id="UP000756530">
    <property type="component" value="Unassembled WGS sequence"/>
</dbReference>
<evidence type="ECO:0000256" key="5">
    <source>
        <dbReference type="HAMAP-Rule" id="MF_02126"/>
    </source>
</evidence>
<organism evidence="8 9">
    <name type="scientific">Maritimibacter dapengensis</name>
    <dbReference type="NCBI Taxonomy" id="2836868"/>
    <lineage>
        <taxon>Bacteria</taxon>
        <taxon>Pseudomonadati</taxon>
        <taxon>Pseudomonadota</taxon>
        <taxon>Alphaproteobacteria</taxon>
        <taxon>Rhodobacterales</taxon>
        <taxon>Roseobacteraceae</taxon>
        <taxon>Maritimibacter</taxon>
    </lineage>
</organism>
<dbReference type="PROSITE" id="PS00092">
    <property type="entry name" value="N6_MTASE"/>
    <property type="match status" value="1"/>
</dbReference>
<comment type="caution">
    <text evidence="8">The sequence shown here is derived from an EMBL/GenBank/DDBJ whole genome shotgun (WGS) entry which is preliminary data.</text>
</comment>
<keyword evidence="3 5" id="KW-0949">S-adenosyl-L-methionine</keyword>
<dbReference type="InterPro" id="IPR019874">
    <property type="entry name" value="RF_methyltr_PrmC"/>
</dbReference>
<evidence type="ECO:0000256" key="4">
    <source>
        <dbReference type="ARBA" id="ARBA00048391"/>
    </source>
</evidence>
<comment type="similarity">
    <text evidence="5">Belongs to the protein N5-glutamine methyltransferase family. PrmC subfamily.</text>
</comment>
<keyword evidence="1 5" id="KW-0489">Methyltransferase</keyword>
<evidence type="ECO:0000256" key="3">
    <source>
        <dbReference type="ARBA" id="ARBA00022691"/>
    </source>
</evidence>
<dbReference type="NCBIfam" id="TIGR00536">
    <property type="entry name" value="hemK_fam"/>
    <property type="match status" value="1"/>
</dbReference>
<evidence type="ECO:0000259" key="6">
    <source>
        <dbReference type="Pfam" id="PF05175"/>
    </source>
</evidence>
<dbReference type="PANTHER" id="PTHR18895:SF74">
    <property type="entry name" value="MTRF1L RELEASE FACTOR GLUTAMINE METHYLTRANSFERASE"/>
    <property type="match status" value="1"/>
</dbReference>
<keyword evidence="9" id="KW-1185">Reference proteome</keyword>
<evidence type="ECO:0000313" key="9">
    <source>
        <dbReference type="Proteomes" id="UP000756530"/>
    </source>
</evidence>
<accession>A0ABS6T2N6</accession>
<evidence type="ECO:0000259" key="7">
    <source>
        <dbReference type="Pfam" id="PF17827"/>
    </source>
</evidence>
<feature type="binding site" evidence="5">
    <location>
        <position position="140"/>
    </location>
    <ligand>
        <name>S-adenosyl-L-methionine</name>
        <dbReference type="ChEBI" id="CHEBI:59789"/>
    </ligand>
</feature>
<gene>
    <name evidence="5 8" type="primary">prmC</name>
    <name evidence="8" type="ORF">KJP28_11360</name>
</gene>
<feature type="domain" description="Release factor glutamine methyltransferase N-terminal" evidence="7">
    <location>
        <begin position="6"/>
        <end position="75"/>
    </location>
</feature>
<protein>
    <recommendedName>
        <fullName evidence="5">Release factor glutamine methyltransferase</fullName>
        <shortName evidence="5">RF MTase</shortName>
        <ecNumber evidence="5">2.1.1.297</ecNumber>
    </recommendedName>
    <alternativeName>
        <fullName evidence="5">N5-glutamine methyltransferase PrmC</fullName>
    </alternativeName>
    <alternativeName>
        <fullName evidence="5">Protein-(glutamine-N5) MTase PrmC</fullName>
    </alternativeName>
    <alternativeName>
        <fullName evidence="5">Protein-glutamine N-methyltransferase PrmC</fullName>
    </alternativeName>
</protein>
<evidence type="ECO:0000313" key="8">
    <source>
        <dbReference type="EMBL" id="MBV7379528.1"/>
    </source>
</evidence>
<comment type="catalytic activity">
    <reaction evidence="4 5">
        <text>L-glutaminyl-[peptide chain release factor] + S-adenosyl-L-methionine = N(5)-methyl-L-glutaminyl-[peptide chain release factor] + S-adenosyl-L-homocysteine + H(+)</text>
        <dbReference type="Rhea" id="RHEA:42896"/>
        <dbReference type="Rhea" id="RHEA-COMP:10271"/>
        <dbReference type="Rhea" id="RHEA-COMP:10272"/>
        <dbReference type="ChEBI" id="CHEBI:15378"/>
        <dbReference type="ChEBI" id="CHEBI:30011"/>
        <dbReference type="ChEBI" id="CHEBI:57856"/>
        <dbReference type="ChEBI" id="CHEBI:59789"/>
        <dbReference type="ChEBI" id="CHEBI:61891"/>
        <dbReference type="EC" id="2.1.1.297"/>
    </reaction>
</comment>
<dbReference type="GO" id="GO:0032259">
    <property type="term" value="P:methylation"/>
    <property type="evidence" value="ECO:0007669"/>
    <property type="project" value="UniProtKB-KW"/>
</dbReference>
<dbReference type="EC" id="2.1.1.297" evidence="5"/>
<dbReference type="Pfam" id="PF05175">
    <property type="entry name" value="MTS"/>
    <property type="match status" value="1"/>
</dbReference>
<name>A0ABS6T2N6_9RHOB</name>
<dbReference type="PANTHER" id="PTHR18895">
    <property type="entry name" value="HEMK METHYLTRANSFERASE"/>
    <property type="match status" value="1"/>
</dbReference>
<sequence length="283" mass="30360">MILRNVLAMGTIRLREAGIEGAARDAQLLLAHALRIDVMHLALEGGRDVPPADLLTYEHHLDRRMAHEPVSKITGTRAFWGRDFEVTRDVLDPRPETETLIALALQDAPPARLLDLGTGSGILAITLLAQWPEARGVAVDISDAALGVARRNATRLGVADRLTLDRSDWYGTVGGRFGLIVSNPPYIAASEMPSLAPEVLGYDPELALTPGGDGLAPYRVIAAGAGRHLDPGGRLMVEIGHRQGPAVASIFRDAGLEDIAIHPDLDGRDRVVTARSKHESTLS</sequence>
<comment type="function">
    <text evidence="5">Methylates the class 1 translation termination release factors RF1/PrfA and RF2/PrfB on the glutamine residue of the universally conserved GGQ motif.</text>
</comment>
<dbReference type="CDD" id="cd02440">
    <property type="entry name" value="AdoMet_MTases"/>
    <property type="match status" value="1"/>
</dbReference>
<keyword evidence="2 5" id="KW-0808">Transferase</keyword>
<feature type="binding site" evidence="5">
    <location>
        <position position="183"/>
    </location>
    <ligand>
        <name>S-adenosyl-L-methionine</name>
        <dbReference type="ChEBI" id="CHEBI:59789"/>
    </ligand>
</feature>
<evidence type="ECO:0000256" key="2">
    <source>
        <dbReference type="ARBA" id="ARBA00022679"/>
    </source>
</evidence>